<dbReference type="AlphaFoldDB" id="A0A1B6PLH1"/>
<gene>
    <name evidence="2" type="ORF">SORBI_3006G113900</name>
</gene>
<dbReference type="OrthoDB" id="692521at2759"/>
<dbReference type="PANTHER" id="PTHR46932:SF4">
    <property type="entry name" value="ATFP4"/>
    <property type="match status" value="1"/>
</dbReference>
<evidence type="ECO:0000313" key="3">
    <source>
        <dbReference type="Proteomes" id="UP000000768"/>
    </source>
</evidence>
<dbReference type="EMBL" id="CM000765">
    <property type="protein sequence ID" value="KXG26516.1"/>
    <property type="molecule type" value="Genomic_DNA"/>
</dbReference>
<dbReference type="STRING" id="4558.A0A1B6PLH1"/>
<dbReference type="ExpressionAtlas" id="A0A1B6PLH1">
    <property type="expression patterns" value="baseline and differential"/>
</dbReference>
<evidence type="ECO:0000256" key="1">
    <source>
        <dbReference type="SAM" id="MobiDB-lite"/>
    </source>
</evidence>
<evidence type="ECO:0008006" key="4">
    <source>
        <dbReference type="Google" id="ProtNLM"/>
    </source>
</evidence>
<dbReference type="Gene3D" id="3.30.70.100">
    <property type="match status" value="1"/>
</dbReference>
<dbReference type="OMA" id="EVNMICL"/>
<keyword evidence="3" id="KW-1185">Reference proteome</keyword>
<accession>A0A1B6PLH1</accession>
<evidence type="ECO:0000313" key="2">
    <source>
        <dbReference type="EMBL" id="KXG26516.1"/>
    </source>
</evidence>
<reference evidence="2 3" key="1">
    <citation type="journal article" date="2009" name="Nature">
        <title>The Sorghum bicolor genome and the diversification of grasses.</title>
        <authorList>
            <person name="Paterson A.H."/>
            <person name="Bowers J.E."/>
            <person name="Bruggmann R."/>
            <person name="Dubchak I."/>
            <person name="Grimwood J."/>
            <person name="Gundlach H."/>
            <person name="Haberer G."/>
            <person name="Hellsten U."/>
            <person name="Mitros T."/>
            <person name="Poliakov A."/>
            <person name="Schmutz J."/>
            <person name="Spannagl M."/>
            <person name="Tang H."/>
            <person name="Wang X."/>
            <person name="Wicker T."/>
            <person name="Bharti A.K."/>
            <person name="Chapman J."/>
            <person name="Feltus F.A."/>
            <person name="Gowik U."/>
            <person name="Grigoriev I.V."/>
            <person name="Lyons E."/>
            <person name="Maher C.A."/>
            <person name="Martis M."/>
            <person name="Narechania A."/>
            <person name="Otillar R.P."/>
            <person name="Penning B.W."/>
            <person name="Salamov A.A."/>
            <person name="Wang Y."/>
            <person name="Zhang L."/>
            <person name="Carpita N.C."/>
            <person name="Freeling M."/>
            <person name="Gingle A.R."/>
            <person name="Hash C.T."/>
            <person name="Keller B."/>
            <person name="Klein P."/>
            <person name="Kresovich S."/>
            <person name="McCann M.C."/>
            <person name="Ming R."/>
            <person name="Peterson D.G."/>
            <person name="Mehboob-ur-Rahman"/>
            <person name="Ware D."/>
            <person name="Westhoff P."/>
            <person name="Mayer K.F."/>
            <person name="Messing J."/>
            <person name="Rokhsar D.S."/>
        </authorList>
    </citation>
    <scope>NUCLEOTIDE SEQUENCE [LARGE SCALE GENOMIC DNA]</scope>
    <source>
        <strain evidence="3">cv. BTx623</strain>
    </source>
</reference>
<proteinExistence type="predicted"/>
<dbReference type="Proteomes" id="UP000000768">
    <property type="component" value="Chromosome 6"/>
</dbReference>
<dbReference type="InParanoid" id="A0A1B6PLH1"/>
<name>A0A1B6PLH1_SORBI</name>
<dbReference type="PANTHER" id="PTHR46932">
    <property type="entry name" value="HEAVY METAL-ASSOCIATED ISOPRENYLATED PLANT PROTEIN 47"/>
    <property type="match status" value="1"/>
</dbReference>
<dbReference type="Gramene" id="KXG26516">
    <property type="protein sequence ID" value="KXG26516"/>
    <property type="gene ID" value="SORBI_3006G113900"/>
</dbReference>
<sequence>MSKQKTVIRLGVPNAKNRSKAMQLASKAVGVNSVAIAGEAKDQLEVVGESVDITCLINHLRKKVCRADIVVVEEVKDKKKEEEEKKKKEEEAKKKKAEEDKKKAEEARKKAEEEFKKLWAACPPPPYNGGYYSYPGPPATFVCEEQPAAGCHIM</sequence>
<organism evidence="2 3">
    <name type="scientific">Sorghum bicolor</name>
    <name type="common">Sorghum</name>
    <name type="synonym">Sorghum vulgare</name>
    <dbReference type="NCBI Taxonomy" id="4558"/>
    <lineage>
        <taxon>Eukaryota</taxon>
        <taxon>Viridiplantae</taxon>
        <taxon>Streptophyta</taxon>
        <taxon>Embryophyta</taxon>
        <taxon>Tracheophyta</taxon>
        <taxon>Spermatophyta</taxon>
        <taxon>Magnoliopsida</taxon>
        <taxon>Liliopsida</taxon>
        <taxon>Poales</taxon>
        <taxon>Poaceae</taxon>
        <taxon>PACMAD clade</taxon>
        <taxon>Panicoideae</taxon>
        <taxon>Andropogonodae</taxon>
        <taxon>Andropogoneae</taxon>
        <taxon>Sorghinae</taxon>
        <taxon>Sorghum</taxon>
    </lineage>
</organism>
<protein>
    <recommendedName>
        <fullName evidence="4">HMA domain-containing protein</fullName>
    </recommendedName>
</protein>
<reference evidence="3" key="2">
    <citation type="journal article" date="2018" name="Plant J.">
        <title>The Sorghum bicolor reference genome: improved assembly, gene annotations, a transcriptome atlas, and signatures of genome organization.</title>
        <authorList>
            <person name="McCormick R.F."/>
            <person name="Truong S.K."/>
            <person name="Sreedasyam A."/>
            <person name="Jenkins J."/>
            <person name="Shu S."/>
            <person name="Sims D."/>
            <person name="Kennedy M."/>
            <person name="Amirebrahimi M."/>
            <person name="Weers B.D."/>
            <person name="McKinley B."/>
            <person name="Mattison A."/>
            <person name="Morishige D.T."/>
            <person name="Grimwood J."/>
            <person name="Schmutz J."/>
            <person name="Mullet J.E."/>
        </authorList>
    </citation>
    <scope>NUCLEOTIDE SEQUENCE [LARGE SCALE GENOMIC DNA]</scope>
    <source>
        <strain evidence="3">cv. BTx623</strain>
    </source>
</reference>
<feature type="region of interest" description="Disordered" evidence="1">
    <location>
        <begin position="76"/>
        <end position="108"/>
    </location>
</feature>
<dbReference type="InterPro" id="IPR042885">
    <property type="entry name" value="HIPP47/16"/>
</dbReference>